<dbReference type="RefSeq" id="WP_090876863.1">
    <property type="nucleotide sequence ID" value="NZ_FMXQ01000005.1"/>
</dbReference>
<name>A0A1G6CPR0_9HYPH</name>
<reference evidence="1 2" key="1">
    <citation type="submission" date="2016-10" db="EMBL/GenBank/DDBJ databases">
        <authorList>
            <person name="de Groot N.N."/>
        </authorList>
    </citation>
    <scope>NUCLEOTIDE SEQUENCE [LARGE SCALE GENOMIC DNA]</scope>
    <source>
        <strain evidence="1 2">ATCC 35022</strain>
    </source>
</reference>
<evidence type="ECO:0000313" key="1">
    <source>
        <dbReference type="EMBL" id="SDB34890.1"/>
    </source>
</evidence>
<dbReference type="InterPro" id="IPR021270">
    <property type="entry name" value="DUF2849"/>
</dbReference>
<gene>
    <name evidence="1" type="ORF">SAMN02982931_02585</name>
</gene>
<evidence type="ECO:0008006" key="3">
    <source>
        <dbReference type="Google" id="ProtNLM"/>
    </source>
</evidence>
<dbReference type="AlphaFoldDB" id="A0A1G6CPR0"/>
<dbReference type="OrthoDB" id="9815695at2"/>
<organism evidence="1 2">
    <name type="scientific">Bauldia litoralis</name>
    <dbReference type="NCBI Taxonomy" id="665467"/>
    <lineage>
        <taxon>Bacteria</taxon>
        <taxon>Pseudomonadati</taxon>
        <taxon>Pseudomonadota</taxon>
        <taxon>Alphaproteobacteria</taxon>
        <taxon>Hyphomicrobiales</taxon>
        <taxon>Kaistiaceae</taxon>
        <taxon>Bauldia</taxon>
    </lineage>
</organism>
<dbReference type="STRING" id="665467.SAMN02982931_02585"/>
<proteinExistence type="predicted"/>
<keyword evidence="2" id="KW-1185">Reference proteome</keyword>
<dbReference type="EMBL" id="FMXQ01000005">
    <property type="protein sequence ID" value="SDB34890.1"/>
    <property type="molecule type" value="Genomic_DNA"/>
</dbReference>
<accession>A0A1G6CPR0</accession>
<dbReference type="Pfam" id="PF11011">
    <property type="entry name" value="DUF2849"/>
    <property type="match status" value="1"/>
</dbReference>
<evidence type="ECO:0000313" key="2">
    <source>
        <dbReference type="Proteomes" id="UP000199071"/>
    </source>
</evidence>
<protein>
    <recommendedName>
        <fullName evidence="3">DUF2849 domain-containing protein</fullName>
    </recommendedName>
</protein>
<sequence length="110" mass="11872">MFKAATSGPAKVVTANRLDNGLVVFLDPQGGWTLDIAEARILDDDEIDAALAYGKEQDDARIIVDSYAIDVQVTDGLAVPVRLREKIRAERGPTIVYGEAERTKLTAAAD</sequence>
<dbReference type="Proteomes" id="UP000199071">
    <property type="component" value="Unassembled WGS sequence"/>
</dbReference>